<evidence type="ECO:0000259" key="2">
    <source>
        <dbReference type="Pfam" id="PF13001"/>
    </source>
</evidence>
<evidence type="ECO:0000256" key="1">
    <source>
        <dbReference type="ARBA" id="ARBA00022737"/>
    </source>
</evidence>
<dbReference type="GO" id="GO:0060090">
    <property type="term" value="F:molecular adaptor activity"/>
    <property type="evidence" value="ECO:0007669"/>
    <property type="project" value="InterPro"/>
</dbReference>
<accession>A0A3P7IMZ2</accession>
<dbReference type="Pfam" id="PF13001">
    <property type="entry name" value="ECM29_N"/>
    <property type="match status" value="1"/>
</dbReference>
<sequence length="434" mass="48445">MNFLFFTSVERTHLRFALIESDSQLQKFTEKYLIRLIEIAGSEPGTVGKIREILSQYNRRVKSNASITYPVKELLALVKEKGPIASNLSLVYLRYASLNLIEDQQIELLPLLFEALSEKAHEHIQNVELLSLCIPGFLALSQKDQHTWPAFSLPAELKTLLLRFFYCIMAFDVNSIEDVEQTCAYIKNSKKAFTYGMSTEEFVMIAEKVMSKKYSFVQIKLAVIKLLTSGLFEDQAIFSIIVLGTGQSIEAVSDAAESAMKKMDINVSVDNRVVVDELMASYLGITTPTKPVIGNVQTVSPVCAAMKQKILQYLTRSNIAPVAYMNNMKVCLDGLTHVSRTESKLLVAALNFLIKVIENMPAAAQKNFGPLLFDRVQKIQEAENGVALSLMYRCLGILGKRDSAILTGQVDIIGRTFKSIAEVSISSCLQLYFT</sequence>
<dbReference type="GO" id="GO:0036503">
    <property type="term" value="P:ERAD pathway"/>
    <property type="evidence" value="ECO:0007669"/>
    <property type="project" value="TreeGrafter"/>
</dbReference>
<dbReference type="InterPro" id="IPR024372">
    <property type="entry name" value="Ecm29_N"/>
</dbReference>
<keyword evidence="1" id="KW-0677">Repeat</keyword>
<evidence type="ECO:0000313" key="3">
    <source>
        <dbReference type="EMBL" id="VDM66954.1"/>
    </source>
</evidence>
<dbReference type="PANTHER" id="PTHR23346:SF19">
    <property type="entry name" value="PROTEASOME ADAPTER AND SCAFFOLD PROTEIN ECM29"/>
    <property type="match status" value="1"/>
</dbReference>
<feature type="domain" description="Proteasome component Ecm29 N-terminal" evidence="2">
    <location>
        <begin position="9"/>
        <end position="422"/>
    </location>
</feature>
<reference evidence="3 4" key="1">
    <citation type="submission" date="2018-11" db="EMBL/GenBank/DDBJ databases">
        <authorList>
            <consortium name="Pathogen Informatics"/>
        </authorList>
    </citation>
    <scope>NUCLEOTIDE SEQUENCE [LARGE SCALE GENOMIC DNA]</scope>
</reference>
<keyword evidence="4" id="KW-1185">Reference proteome</keyword>
<evidence type="ECO:0000313" key="4">
    <source>
        <dbReference type="Proteomes" id="UP000270094"/>
    </source>
</evidence>
<dbReference type="Proteomes" id="UP000270094">
    <property type="component" value="Unassembled WGS sequence"/>
</dbReference>
<dbReference type="OrthoDB" id="16066at2759"/>
<protein>
    <recommendedName>
        <fullName evidence="2">Proteasome component Ecm29 N-terminal domain-containing protein</fullName>
    </recommendedName>
</protein>
<dbReference type="GO" id="GO:0005634">
    <property type="term" value="C:nucleus"/>
    <property type="evidence" value="ECO:0007669"/>
    <property type="project" value="TreeGrafter"/>
</dbReference>
<dbReference type="GO" id="GO:0005737">
    <property type="term" value="C:cytoplasm"/>
    <property type="evidence" value="ECO:0007669"/>
    <property type="project" value="TreeGrafter"/>
</dbReference>
<dbReference type="EMBL" id="UYYB01004146">
    <property type="protein sequence ID" value="VDM66954.1"/>
    <property type="molecule type" value="Genomic_DNA"/>
</dbReference>
<name>A0A3P7IMZ2_STRVU</name>
<organism evidence="3 4">
    <name type="scientific">Strongylus vulgaris</name>
    <name type="common">Blood worm</name>
    <dbReference type="NCBI Taxonomy" id="40348"/>
    <lineage>
        <taxon>Eukaryota</taxon>
        <taxon>Metazoa</taxon>
        <taxon>Ecdysozoa</taxon>
        <taxon>Nematoda</taxon>
        <taxon>Chromadorea</taxon>
        <taxon>Rhabditida</taxon>
        <taxon>Rhabditina</taxon>
        <taxon>Rhabditomorpha</taxon>
        <taxon>Strongyloidea</taxon>
        <taxon>Strongylidae</taxon>
        <taxon>Strongylus</taxon>
    </lineage>
</organism>
<dbReference type="GO" id="GO:0043248">
    <property type="term" value="P:proteasome assembly"/>
    <property type="evidence" value="ECO:0007669"/>
    <property type="project" value="InterPro"/>
</dbReference>
<proteinExistence type="predicted"/>
<dbReference type="PANTHER" id="PTHR23346">
    <property type="entry name" value="TRANSLATIONAL ACTIVATOR GCN1-RELATED"/>
    <property type="match status" value="1"/>
</dbReference>
<dbReference type="AlphaFoldDB" id="A0A3P7IMZ2"/>
<gene>
    <name evidence="3" type="ORF">SVUK_LOCUS1952</name>
</gene>